<dbReference type="OrthoDB" id="6215372at2"/>
<accession>A0A5P9CJW7</accession>
<dbReference type="InterPro" id="IPR038191">
    <property type="entry name" value="YciN_sf"/>
</dbReference>
<reference evidence="1 2" key="1">
    <citation type="submission" date="2019-10" db="EMBL/GenBank/DDBJ databases">
        <title>Complete genome sequence of Vibrio sp. strain THAF100, isolated from non-filtered water from the water column of tank 6 of a marine aquarium containing stony-coral fragments. Water maintained at 26 degree C.</title>
        <authorList>
            <person name="Ruckert C."/>
            <person name="Franco A."/>
            <person name="Kalinowski J."/>
            <person name="Glaeser S."/>
        </authorList>
    </citation>
    <scope>NUCLEOTIDE SEQUENCE [LARGE SCALE GENOMIC DNA]</scope>
    <source>
        <strain evidence="1 2">THAF100</strain>
    </source>
</reference>
<dbReference type="Pfam" id="PF10692">
    <property type="entry name" value="DUF2498"/>
    <property type="match status" value="1"/>
</dbReference>
<dbReference type="EMBL" id="CP045350">
    <property type="protein sequence ID" value="QFT25852.1"/>
    <property type="molecule type" value="Genomic_DNA"/>
</dbReference>
<dbReference type="AlphaFoldDB" id="A0A5P9CJW7"/>
<gene>
    <name evidence="1" type="ORF">FIV01_05375</name>
</gene>
<dbReference type="InterPro" id="IPR019633">
    <property type="entry name" value="DUF2498"/>
</dbReference>
<dbReference type="KEGG" id="vaq:FIV01_05375"/>
<evidence type="ECO:0000313" key="1">
    <source>
        <dbReference type="EMBL" id="QFT25852.1"/>
    </source>
</evidence>
<evidence type="ECO:0008006" key="3">
    <source>
        <dbReference type="Google" id="ProtNLM"/>
    </source>
</evidence>
<protein>
    <recommendedName>
        <fullName evidence="3">Protein YciN</fullName>
    </recommendedName>
</protein>
<dbReference type="RefSeq" id="WP_152430070.1">
    <property type="nucleotide sequence ID" value="NZ_CBCSDK010000002.1"/>
</dbReference>
<dbReference type="Proteomes" id="UP000326936">
    <property type="component" value="Chromosome"/>
</dbReference>
<organism evidence="1 2">
    <name type="scientific">Vibrio aquimaris</name>
    <dbReference type="NCBI Taxonomy" id="2587862"/>
    <lineage>
        <taxon>Bacteria</taxon>
        <taxon>Pseudomonadati</taxon>
        <taxon>Pseudomonadota</taxon>
        <taxon>Gammaproteobacteria</taxon>
        <taxon>Vibrionales</taxon>
        <taxon>Vibrionaceae</taxon>
        <taxon>Vibrio</taxon>
    </lineage>
</organism>
<evidence type="ECO:0000313" key="2">
    <source>
        <dbReference type="Proteomes" id="UP000326936"/>
    </source>
</evidence>
<proteinExistence type="predicted"/>
<sequence>MNQRKVISKFELLLIANHLIQEHDDYIAGMRADEVEEKDGVLVFKGHCFLDTNGLPTPNSPSAFNILKYLTLHLSNEFTLRQS</sequence>
<dbReference type="Gene3D" id="3.30.300.360">
    <property type="entry name" value="Protein of unknown function (DUF2498)"/>
    <property type="match status" value="1"/>
</dbReference>
<dbReference type="NCBIfam" id="NF008265">
    <property type="entry name" value="PRK11037.1"/>
    <property type="match status" value="1"/>
</dbReference>
<keyword evidence="2" id="KW-1185">Reference proteome</keyword>
<name>A0A5P9CJW7_9VIBR</name>